<name>A0A2M6UX86_9HYPH</name>
<dbReference type="InterPro" id="IPR050811">
    <property type="entry name" value="Phosphate_ABC_transporter"/>
</dbReference>
<comment type="caution">
    <text evidence="3">The sequence shown here is derived from an EMBL/GenBank/DDBJ whole genome shotgun (WGS) entry which is preliminary data.</text>
</comment>
<dbReference type="EMBL" id="NJPP01000003">
    <property type="protein sequence ID" value="PIT70802.1"/>
    <property type="molecule type" value="Genomic_DNA"/>
</dbReference>
<protein>
    <submittedName>
        <fullName evidence="3">Phosphonate ABC transporter substrate-binding protein</fullName>
    </submittedName>
</protein>
<reference evidence="3 4" key="1">
    <citation type="submission" date="2017-06" db="EMBL/GenBank/DDBJ databases">
        <title>Draft genome of Bartonella tribocorum C635.</title>
        <authorList>
            <person name="Hadjadj L."/>
            <person name="Jiyipong T."/>
            <person name="Diene S.M."/>
            <person name="Morand S."/>
            <person name="Rolain J.-M."/>
        </authorList>
    </citation>
    <scope>NUCLEOTIDE SEQUENCE [LARGE SCALE GENOMIC DNA]</scope>
    <source>
        <strain evidence="3 4">C635</strain>
    </source>
</reference>
<dbReference type="SUPFAM" id="SSF53850">
    <property type="entry name" value="Periplasmic binding protein-like II"/>
    <property type="match status" value="1"/>
</dbReference>
<feature type="domain" description="PBP" evidence="2">
    <location>
        <begin position="23"/>
        <end position="310"/>
    </location>
</feature>
<dbReference type="InterPro" id="IPR024370">
    <property type="entry name" value="PBP_domain"/>
</dbReference>
<dbReference type="OrthoDB" id="9790048at2"/>
<dbReference type="Gene3D" id="3.40.190.10">
    <property type="entry name" value="Periplasmic binding protein-like II"/>
    <property type="match status" value="2"/>
</dbReference>
<accession>A0A2M6UX86</accession>
<dbReference type="RefSeq" id="WP_100130173.1">
    <property type="nucleotide sequence ID" value="NZ_CADDYJ010000001.1"/>
</dbReference>
<dbReference type="AlphaFoldDB" id="A0A2M6UX86"/>
<evidence type="ECO:0000313" key="3">
    <source>
        <dbReference type="EMBL" id="PIT70802.1"/>
    </source>
</evidence>
<dbReference type="PANTHER" id="PTHR30570:SF1">
    <property type="entry name" value="PHOSPHATE-BINDING PROTEIN PSTS"/>
    <property type="match status" value="1"/>
</dbReference>
<dbReference type="Pfam" id="PF12849">
    <property type="entry name" value="PBP_like_2"/>
    <property type="match status" value="1"/>
</dbReference>
<evidence type="ECO:0000256" key="1">
    <source>
        <dbReference type="ARBA" id="ARBA00022729"/>
    </source>
</evidence>
<keyword evidence="1" id="KW-0732">Signal</keyword>
<organism evidence="3 4">
    <name type="scientific">Bartonella tribocorum</name>
    <dbReference type="NCBI Taxonomy" id="85701"/>
    <lineage>
        <taxon>Bacteria</taxon>
        <taxon>Pseudomonadati</taxon>
        <taxon>Pseudomonadota</taxon>
        <taxon>Alphaproteobacteria</taxon>
        <taxon>Hyphomicrobiales</taxon>
        <taxon>Bartonellaceae</taxon>
        <taxon>Bartonella</taxon>
    </lineage>
</organism>
<evidence type="ECO:0000313" key="4">
    <source>
        <dbReference type="Proteomes" id="UP000230791"/>
    </source>
</evidence>
<dbReference type="Proteomes" id="UP000230791">
    <property type="component" value="Unassembled WGS sequence"/>
</dbReference>
<proteinExistence type="predicted"/>
<dbReference type="PANTHER" id="PTHR30570">
    <property type="entry name" value="PERIPLASMIC PHOSPHATE BINDING COMPONENT OF PHOSPHATE ABC TRANSPORTER"/>
    <property type="match status" value="1"/>
</dbReference>
<evidence type="ECO:0000259" key="2">
    <source>
        <dbReference type="Pfam" id="PF12849"/>
    </source>
</evidence>
<sequence>MSRVLSIGVVLIFALLLSVNIGSARDQIQVTGSSTVLPYQKIVAETFGEIYPHFKVPVIESGGTGAGIKEFCRGIGENTVDIVNASRTMKSSELQSCFNAGVKDIEEIRIGYDGIVFATDIKGPDWKLQPVDVYKALAARIIIDGKLQPNNVSKWNAVNSALPDWMIAAYIPGEKHGTREVFEEKLLAMGCKESGAVEAMKSLGMDDKEIYAACIAVRKDGKAIDIDGDYSETLARLTSNKTGVGILGLSFYQNNADRLKVANINGFAPTVETISSGQYPVSRPLFFYIKKAHLDIVPGLREYVDFFLSDQMIGPEGPLAEYGLIVSPETERQAQRSNFSAGQIMMLK</sequence>
<gene>
    <name evidence="3" type="ORF">CEV08_02280</name>
</gene>